<feature type="domain" description="CCHC-type" evidence="2">
    <location>
        <begin position="83"/>
        <end position="99"/>
    </location>
</feature>
<protein>
    <submittedName>
        <fullName evidence="4">CCHC-type domain-containing protein</fullName>
    </submittedName>
</protein>
<dbReference type="Proteomes" id="UP000887565">
    <property type="component" value="Unplaced"/>
</dbReference>
<dbReference type="WBParaSite" id="nRc.2.0.1.t30135-RA">
    <property type="protein sequence ID" value="nRc.2.0.1.t30135-RA"/>
    <property type="gene ID" value="nRc.2.0.1.g30135"/>
</dbReference>
<evidence type="ECO:0000313" key="4">
    <source>
        <dbReference type="WBParaSite" id="nRc.2.0.1.t30135-RA"/>
    </source>
</evidence>
<dbReference type="GO" id="GO:0008270">
    <property type="term" value="F:zinc ion binding"/>
    <property type="evidence" value="ECO:0007669"/>
    <property type="project" value="InterPro"/>
</dbReference>
<organism evidence="3 4">
    <name type="scientific">Romanomermis culicivorax</name>
    <name type="common">Nematode worm</name>
    <dbReference type="NCBI Taxonomy" id="13658"/>
    <lineage>
        <taxon>Eukaryota</taxon>
        <taxon>Metazoa</taxon>
        <taxon>Ecdysozoa</taxon>
        <taxon>Nematoda</taxon>
        <taxon>Enoplea</taxon>
        <taxon>Dorylaimia</taxon>
        <taxon>Mermithida</taxon>
        <taxon>Mermithoidea</taxon>
        <taxon>Mermithidae</taxon>
        <taxon>Romanomermis</taxon>
    </lineage>
</organism>
<feature type="coiled-coil region" evidence="1">
    <location>
        <begin position="15"/>
        <end position="42"/>
    </location>
</feature>
<keyword evidence="3" id="KW-1185">Reference proteome</keyword>
<dbReference type="Gene3D" id="4.10.60.10">
    <property type="entry name" value="Zinc finger, CCHC-type"/>
    <property type="match status" value="1"/>
</dbReference>
<dbReference type="GO" id="GO:0019899">
    <property type="term" value="F:enzyme binding"/>
    <property type="evidence" value="ECO:0007669"/>
    <property type="project" value="UniProtKB-ARBA"/>
</dbReference>
<dbReference type="GO" id="GO:0003676">
    <property type="term" value="F:nucleic acid binding"/>
    <property type="evidence" value="ECO:0007669"/>
    <property type="project" value="InterPro"/>
</dbReference>
<feature type="domain" description="CCHC-type" evidence="2">
    <location>
        <begin position="66"/>
        <end position="82"/>
    </location>
</feature>
<name>A0A915JUU0_ROMCU</name>
<evidence type="ECO:0000256" key="1">
    <source>
        <dbReference type="SAM" id="Coils"/>
    </source>
</evidence>
<evidence type="ECO:0000259" key="2">
    <source>
        <dbReference type="SMART" id="SM00343"/>
    </source>
</evidence>
<reference evidence="4" key="1">
    <citation type="submission" date="2022-11" db="UniProtKB">
        <authorList>
            <consortium name="WormBaseParasite"/>
        </authorList>
    </citation>
    <scope>IDENTIFICATION</scope>
</reference>
<dbReference type="AlphaFoldDB" id="A0A915JUU0"/>
<sequence length="109" mass="12353">MCEDLHNYNPNTVCSLAQDQKLKKLEQTVAHLQQKLESRDSAQIQATNRPYHTNTQADVQNQRTICCNICNRFGHLAAACRSPCRICGRAGHKTVACRMQQQRPGFSRP</sequence>
<evidence type="ECO:0000313" key="3">
    <source>
        <dbReference type="Proteomes" id="UP000887565"/>
    </source>
</evidence>
<proteinExistence type="predicted"/>
<dbReference type="InterPro" id="IPR036875">
    <property type="entry name" value="Znf_CCHC_sf"/>
</dbReference>
<dbReference type="InterPro" id="IPR001878">
    <property type="entry name" value="Znf_CCHC"/>
</dbReference>
<keyword evidence="1" id="KW-0175">Coiled coil</keyword>
<accession>A0A915JUU0</accession>
<dbReference type="SMART" id="SM00343">
    <property type="entry name" value="ZnF_C2HC"/>
    <property type="match status" value="2"/>
</dbReference>
<dbReference type="SUPFAM" id="SSF57756">
    <property type="entry name" value="Retrovirus zinc finger-like domains"/>
    <property type="match status" value="1"/>
</dbReference>